<evidence type="ECO:0000256" key="2">
    <source>
        <dbReference type="ARBA" id="ARBA00010992"/>
    </source>
</evidence>
<accession>A0ABM0W5Z0</accession>
<dbReference type="PRINTS" id="PR00171">
    <property type="entry name" value="SUGRTRNSPORT"/>
</dbReference>
<dbReference type="InterPro" id="IPR045262">
    <property type="entry name" value="STP/PLT_plant"/>
</dbReference>
<dbReference type="InterPro" id="IPR005828">
    <property type="entry name" value="MFS_sugar_transport-like"/>
</dbReference>
<keyword evidence="7 9" id="KW-1133">Transmembrane helix</keyword>
<dbReference type="Proteomes" id="UP000694864">
    <property type="component" value="Chromosome 15"/>
</dbReference>
<dbReference type="Gene3D" id="1.20.1250.20">
    <property type="entry name" value="MFS general substrate transporter like domains"/>
    <property type="match status" value="1"/>
</dbReference>
<keyword evidence="8 9" id="KW-0472">Membrane</keyword>
<evidence type="ECO:0000256" key="7">
    <source>
        <dbReference type="ARBA" id="ARBA00022989"/>
    </source>
</evidence>
<sequence>MIGVKFGVAGTGNIGKGDANLIVALICIYVAGFAWSWGPLGWLVPSEISPLEIRSAAQAINVSVNMFFTFLVAQLFLTMLCHMKFGLFFFFAFFVVIMTIFIYLMLPETKNVPIEEMNRVWKAHWFWGRFIPDEAVNMGAAEMQQKSV</sequence>
<feature type="domain" description="Major facilitator superfamily (MFS) profile" evidence="10">
    <location>
        <begin position="1"/>
        <end position="110"/>
    </location>
</feature>
<dbReference type="GeneID" id="104746395"/>
<evidence type="ECO:0000259" key="10">
    <source>
        <dbReference type="PROSITE" id="PS50850"/>
    </source>
</evidence>
<name>A0ABM0W5Z0_CAMSA</name>
<organism evidence="11 12">
    <name type="scientific">Camelina sativa</name>
    <name type="common">False flax</name>
    <name type="synonym">Myagrum sativum</name>
    <dbReference type="NCBI Taxonomy" id="90675"/>
    <lineage>
        <taxon>Eukaryota</taxon>
        <taxon>Viridiplantae</taxon>
        <taxon>Streptophyta</taxon>
        <taxon>Embryophyta</taxon>
        <taxon>Tracheophyta</taxon>
        <taxon>Spermatophyta</taxon>
        <taxon>Magnoliopsida</taxon>
        <taxon>eudicotyledons</taxon>
        <taxon>Gunneridae</taxon>
        <taxon>Pentapetalae</taxon>
        <taxon>rosids</taxon>
        <taxon>malvids</taxon>
        <taxon>Brassicales</taxon>
        <taxon>Brassicaceae</taxon>
        <taxon>Camelineae</taxon>
        <taxon>Camelina</taxon>
    </lineage>
</organism>
<reference evidence="12" key="2">
    <citation type="submission" date="2025-08" db="UniProtKB">
        <authorList>
            <consortium name="RefSeq"/>
        </authorList>
    </citation>
    <scope>IDENTIFICATION</scope>
    <source>
        <tissue evidence="12">Leaf</tissue>
    </source>
</reference>
<keyword evidence="4" id="KW-0762">Sugar transport</keyword>
<reference evidence="11" key="1">
    <citation type="journal article" date="2014" name="Nat. Commun.">
        <title>The emerging biofuel crop Camelina sativa retains a highly undifferentiated hexaploid genome structure.</title>
        <authorList>
            <person name="Kagale S."/>
            <person name="Koh C."/>
            <person name="Nixon J."/>
            <person name="Bollina V."/>
            <person name="Clarke W.E."/>
            <person name="Tuteja R."/>
            <person name="Spillane C."/>
            <person name="Robinson S.J."/>
            <person name="Links M.G."/>
            <person name="Clarke C."/>
            <person name="Higgins E.E."/>
            <person name="Huebert T."/>
            <person name="Sharpe A.G."/>
            <person name="Parkin I.A."/>
        </authorList>
    </citation>
    <scope>NUCLEOTIDE SEQUENCE [LARGE SCALE GENOMIC DNA]</scope>
    <source>
        <strain evidence="11">cv. DH55</strain>
    </source>
</reference>
<keyword evidence="6" id="KW-0769">Symport</keyword>
<feature type="transmembrane region" description="Helical" evidence="9">
    <location>
        <begin position="21"/>
        <end position="38"/>
    </location>
</feature>
<dbReference type="PANTHER" id="PTHR23500:SF569">
    <property type="entry name" value="SUGAR TRANSPORT PROTEIN 4"/>
    <property type="match status" value="1"/>
</dbReference>
<comment type="subcellular location">
    <subcellularLocation>
        <location evidence="1">Membrane</location>
        <topology evidence="1">Multi-pass membrane protein</topology>
    </subcellularLocation>
</comment>
<dbReference type="PANTHER" id="PTHR23500">
    <property type="entry name" value="SOLUTE CARRIER FAMILY 2, FACILITATED GLUCOSE TRANSPORTER"/>
    <property type="match status" value="1"/>
</dbReference>
<evidence type="ECO:0000256" key="5">
    <source>
        <dbReference type="ARBA" id="ARBA00022692"/>
    </source>
</evidence>
<evidence type="ECO:0000256" key="3">
    <source>
        <dbReference type="ARBA" id="ARBA00022448"/>
    </source>
</evidence>
<evidence type="ECO:0000256" key="1">
    <source>
        <dbReference type="ARBA" id="ARBA00004141"/>
    </source>
</evidence>
<feature type="transmembrane region" description="Helical" evidence="9">
    <location>
        <begin position="58"/>
        <end position="80"/>
    </location>
</feature>
<feature type="transmembrane region" description="Helical" evidence="9">
    <location>
        <begin position="87"/>
        <end position="106"/>
    </location>
</feature>
<gene>
    <name evidence="12" type="primary">LOC104746395</name>
</gene>
<keyword evidence="11" id="KW-1185">Reference proteome</keyword>
<comment type="similarity">
    <text evidence="2">Belongs to the major facilitator superfamily. Sugar transporter (TC 2.A.1.1) family.</text>
</comment>
<keyword evidence="3" id="KW-0813">Transport</keyword>
<protein>
    <submittedName>
        <fullName evidence="12">Sugar transport protein 4-like</fullName>
    </submittedName>
</protein>
<dbReference type="InterPro" id="IPR003663">
    <property type="entry name" value="Sugar/inositol_transpt"/>
</dbReference>
<dbReference type="PROSITE" id="PS50850">
    <property type="entry name" value="MFS"/>
    <property type="match status" value="1"/>
</dbReference>
<evidence type="ECO:0000313" key="11">
    <source>
        <dbReference type="Proteomes" id="UP000694864"/>
    </source>
</evidence>
<proteinExistence type="inferred from homology"/>
<evidence type="ECO:0000256" key="4">
    <source>
        <dbReference type="ARBA" id="ARBA00022597"/>
    </source>
</evidence>
<dbReference type="Pfam" id="PF00083">
    <property type="entry name" value="Sugar_tr"/>
    <property type="match status" value="1"/>
</dbReference>
<dbReference type="InterPro" id="IPR036259">
    <property type="entry name" value="MFS_trans_sf"/>
</dbReference>
<dbReference type="InterPro" id="IPR020846">
    <property type="entry name" value="MFS_dom"/>
</dbReference>
<evidence type="ECO:0000256" key="9">
    <source>
        <dbReference type="SAM" id="Phobius"/>
    </source>
</evidence>
<evidence type="ECO:0000313" key="12">
    <source>
        <dbReference type="RefSeq" id="XP_010466161.1"/>
    </source>
</evidence>
<keyword evidence="5 9" id="KW-0812">Transmembrane</keyword>
<evidence type="ECO:0000256" key="6">
    <source>
        <dbReference type="ARBA" id="ARBA00022847"/>
    </source>
</evidence>
<dbReference type="RefSeq" id="XP_010466161.1">
    <property type="nucleotide sequence ID" value="XM_010467859.2"/>
</dbReference>
<dbReference type="SUPFAM" id="SSF103473">
    <property type="entry name" value="MFS general substrate transporter"/>
    <property type="match status" value="1"/>
</dbReference>
<evidence type="ECO:0000256" key="8">
    <source>
        <dbReference type="ARBA" id="ARBA00023136"/>
    </source>
</evidence>